<protein>
    <recommendedName>
        <fullName evidence="3">Apextrin C-terminal domain-containing protein</fullName>
    </recommendedName>
</protein>
<name>A0A2C9JNN7_BIOGL</name>
<evidence type="ECO:0000256" key="2">
    <source>
        <dbReference type="SAM" id="SignalP"/>
    </source>
</evidence>
<dbReference type="OrthoDB" id="5954510at2759"/>
<dbReference type="InterPro" id="IPR031569">
    <property type="entry name" value="ApeC"/>
</dbReference>
<dbReference type="Pfam" id="PF16977">
    <property type="entry name" value="ApeC"/>
    <property type="match status" value="1"/>
</dbReference>
<keyword evidence="1" id="KW-0175">Coiled coil</keyword>
<evidence type="ECO:0000259" key="3">
    <source>
        <dbReference type="Pfam" id="PF16977"/>
    </source>
</evidence>
<organism evidence="4 5">
    <name type="scientific">Biomphalaria glabrata</name>
    <name type="common">Bloodfluke planorb</name>
    <name type="synonym">Freshwater snail</name>
    <dbReference type="NCBI Taxonomy" id="6526"/>
    <lineage>
        <taxon>Eukaryota</taxon>
        <taxon>Metazoa</taxon>
        <taxon>Spiralia</taxon>
        <taxon>Lophotrochozoa</taxon>
        <taxon>Mollusca</taxon>
        <taxon>Gastropoda</taxon>
        <taxon>Heterobranchia</taxon>
        <taxon>Euthyneura</taxon>
        <taxon>Panpulmonata</taxon>
        <taxon>Hygrophila</taxon>
        <taxon>Lymnaeoidea</taxon>
        <taxon>Planorbidae</taxon>
        <taxon>Biomphalaria</taxon>
    </lineage>
</organism>
<gene>
    <name evidence="4" type="primary">106061435</name>
</gene>
<dbReference type="PANTHER" id="PTHR19324:SF33">
    <property type="entry name" value="MUCIN-5AC"/>
    <property type="match status" value="1"/>
</dbReference>
<feature type="domain" description="Apextrin C-terminal" evidence="3">
    <location>
        <begin position="341"/>
        <end position="548"/>
    </location>
</feature>
<dbReference type="EnsemblMetazoa" id="BGLB005375-RB">
    <property type="protein sequence ID" value="BGLB005375-PB"/>
    <property type="gene ID" value="BGLB005375"/>
</dbReference>
<feature type="signal peptide" evidence="2">
    <location>
        <begin position="1"/>
        <end position="20"/>
    </location>
</feature>
<keyword evidence="2" id="KW-0732">Signal</keyword>
<dbReference type="VEuPathDB" id="VectorBase:BGLAX_042370"/>
<dbReference type="KEGG" id="bgt:106061435"/>
<dbReference type="EnsemblMetazoa" id="BGLB005375-RD">
    <property type="protein sequence ID" value="BGLB005375-PD"/>
    <property type="gene ID" value="BGLB005375"/>
</dbReference>
<evidence type="ECO:0000313" key="5">
    <source>
        <dbReference type="Proteomes" id="UP000076420"/>
    </source>
</evidence>
<dbReference type="VEuPathDB" id="VectorBase:BGLB005375"/>
<feature type="coiled-coil region" evidence="1">
    <location>
        <begin position="203"/>
        <end position="230"/>
    </location>
</feature>
<proteinExistence type="predicted"/>
<evidence type="ECO:0000313" key="4">
    <source>
        <dbReference type="EnsemblMetazoa" id="BGLB005375-PC"/>
    </source>
</evidence>
<reference evidence="4" key="1">
    <citation type="submission" date="2020-05" db="UniProtKB">
        <authorList>
            <consortium name="EnsemblMetazoa"/>
        </authorList>
    </citation>
    <scope>IDENTIFICATION</scope>
    <source>
        <strain evidence="4">BB02</strain>
    </source>
</reference>
<dbReference type="Proteomes" id="UP000076420">
    <property type="component" value="Unassembled WGS sequence"/>
</dbReference>
<dbReference type="AlphaFoldDB" id="A0A2C9JNN7"/>
<sequence>MTYHFDLLILLVSVFHTGQGGFLLTASSKSVEIGVTPGFKFECSYWGNVATSDIVNLTYIEINRVDDTGKFASLIRLDDQGNTITSSILDPSAIVTSKMNTIDDSNLIVQWPIATAETAGKFSCDIGGLDASGNMINEPSPVVIVNATNVATTDVHTLISTATKEAKDFCEHLVSEVYTNMTDRINGIQNASSNFCAQGSCDTSELKEMIQNQTLELRSMQTEVLEFRQNQSQYSAFVAEMTAQNLTREMKDYCRILVSDIYNNLTVTMDGITTTLNSSCAQSSLETIELKEIIQNQTAVLGALQAVVNALRLNQSQYISLARELNALKDKVALLADIKLWPEGTYGLLMPESGCPVNSHTLWDSGYRKFLTAYNSPSPNYVDPHTHLMKPTLETNNGDNFMYLHFCVTAARSEGGPWPRGTYCIHNLGTCPPGFGMGYAYISGDKNHRVSFNNGSVPTLNSGADYTQIFYCCRSDGPADVAIYLPNTEPFYLYRYQGTCQRVENMKVETEHVVMDTSFLDREVMDFYENSYHPDGQVNNWSFELCYYH</sequence>
<accession>A0A2C9JNN7</accession>
<evidence type="ECO:0000256" key="1">
    <source>
        <dbReference type="SAM" id="Coils"/>
    </source>
</evidence>
<dbReference type="PANTHER" id="PTHR19324">
    <property type="entry name" value="PERFORIN-LIKE PROTEIN 1"/>
    <property type="match status" value="1"/>
</dbReference>
<dbReference type="EnsemblMetazoa" id="BGLB005375-RC">
    <property type="protein sequence ID" value="BGLB005375-PC"/>
    <property type="gene ID" value="BGLB005375"/>
</dbReference>
<feature type="chain" id="PRO_5014284910" description="Apextrin C-terminal domain-containing protein" evidence="2">
    <location>
        <begin position="21"/>
        <end position="549"/>
    </location>
</feature>